<dbReference type="SFLD" id="SFLDG01129">
    <property type="entry name" value="C1.5:_HAD__Beta-PGM__Phosphata"/>
    <property type="match status" value="1"/>
</dbReference>
<feature type="domain" description="Acyl-CoA dehydrogenase/oxidase N-terminal" evidence="11">
    <location>
        <begin position="688"/>
        <end position="793"/>
    </location>
</feature>
<dbReference type="SUPFAM" id="SSF47203">
    <property type="entry name" value="Acyl-CoA dehydrogenase C-terminal domain-like"/>
    <property type="match status" value="1"/>
</dbReference>
<name>A0A6J3PS62_TURTR</name>
<keyword evidence="4" id="KW-0274">FAD</keyword>
<comment type="similarity">
    <text evidence="2">Belongs to the acyl-CoA dehydrogenase family.</text>
</comment>
<gene>
    <name evidence="13" type="primary">ACAD10</name>
</gene>
<dbReference type="InterPro" id="IPR011009">
    <property type="entry name" value="Kinase-like_dom_sf"/>
</dbReference>
<dbReference type="Gene3D" id="1.10.150.240">
    <property type="entry name" value="Putative phosphatase, domain 2"/>
    <property type="match status" value="1"/>
</dbReference>
<protein>
    <submittedName>
        <fullName evidence="13">Acyl-CoA dehydrogenase family member 10 isoform X6</fullName>
    </submittedName>
</protein>
<dbReference type="FunFam" id="2.40.110.10:FF:000002">
    <property type="entry name" value="Acyl-CoA dehydrogenase fadE12"/>
    <property type="match status" value="1"/>
</dbReference>
<dbReference type="InterPro" id="IPR006439">
    <property type="entry name" value="HAD-SF_hydro_IA"/>
</dbReference>
<evidence type="ECO:0000259" key="8">
    <source>
        <dbReference type="Pfam" id="PF00441"/>
    </source>
</evidence>
<dbReference type="InterPro" id="IPR036250">
    <property type="entry name" value="AcylCo_DH-like_C"/>
</dbReference>
<dbReference type="AlphaFoldDB" id="A0A6J3PS62"/>
<dbReference type="Proteomes" id="UP000245320">
    <property type="component" value="Chromosome 13"/>
</dbReference>
<keyword evidence="5" id="KW-0007">Acetylation</keyword>
<evidence type="ECO:0000259" key="10">
    <source>
        <dbReference type="Pfam" id="PF02770"/>
    </source>
</evidence>
<evidence type="ECO:0000313" key="12">
    <source>
        <dbReference type="Proteomes" id="UP000245320"/>
    </source>
</evidence>
<feature type="domain" description="Acyl-CoA dehydrogenase/oxidase C-terminal" evidence="8">
    <location>
        <begin position="918"/>
        <end position="998"/>
    </location>
</feature>
<dbReference type="InterPro" id="IPR009075">
    <property type="entry name" value="AcylCo_DH/oxidase_C"/>
</dbReference>
<dbReference type="InterPro" id="IPR002575">
    <property type="entry name" value="Aminoglycoside_PTrfase"/>
</dbReference>
<organism evidence="12 13">
    <name type="scientific">Tursiops truncatus</name>
    <name type="common">Atlantic bottle-nosed dolphin</name>
    <name type="synonym">Delphinus truncatus</name>
    <dbReference type="NCBI Taxonomy" id="9739"/>
    <lineage>
        <taxon>Eukaryota</taxon>
        <taxon>Metazoa</taxon>
        <taxon>Chordata</taxon>
        <taxon>Craniata</taxon>
        <taxon>Vertebrata</taxon>
        <taxon>Euteleostomi</taxon>
        <taxon>Mammalia</taxon>
        <taxon>Eutheria</taxon>
        <taxon>Laurasiatheria</taxon>
        <taxon>Artiodactyla</taxon>
        <taxon>Whippomorpha</taxon>
        <taxon>Cetacea</taxon>
        <taxon>Odontoceti</taxon>
        <taxon>Delphinidae</taxon>
        <taxon>Tursiops</taxon>
    </lineage>
</organism>
<feature type="domain" description="Aminoglycoside phosphotransferase" evidence="9">
    <location>
        <begin position="288"/>
        <end position="508"/>
    </location>
</feature>
<dbReference type="RefSeq" id="XP_033692796.1">
    <property type="nucleotide sequence ID" value="XM_033836905.1"/>
</dbReference>
<dbReference type="FunFam" id="1.10.540.10:FF:000016">
    <property type="entry name" value="acyl-CoA dehydrogenase family member 11"/>
    <property type="match status" value="1"/>
</dbReference>
<dbReference type="InterPro" id="IPR046373">
    <property type="entry name" value="Acyl-CoA_Oxase/DH_mid-dom_sf"/>
</dbReference>
<dbReference type="InterPro" id="IPR041726">
    <property type="entry name" value="ACAD10_11_N"/>
</dbReference>
<evidence type="ECO:0000256" key="2">
    <source>
        <dbReference type="ARBA" id="ARBA00009347"/>
    </source>
</evidence>
<dbReference type="PANTHER" id="PTHR47829:SF3">
    <property type="entry name" value="AMINOGLYCOSIDE PHOSPHOTRANSFERASE DOMAIN-CONTAINING PROTEIN"/>
    <property type="match status" value="1"/>
</dbReference>
<dbReference type="SUPFAM" id="SSF56645">
    <property type="entry name" value="Acyl-CoA dehydrogenase NM domain-like"/>
    <property type="match status" value="1"/>
</dbReference>
<evidence type="ECO:0000256" key="5">
    <source>
        <dbReference type="ARBA" id="ARBA00022990"/>
    </source>
</evidence>
<evidence type="ECO:0000259" key="9">
    <source>
        <dbReference type="Pfam" id="PF01636"/>
    </source>
</evidence>
<dbReference type="GeneID" id="101328321"/>
<dbReference type="InterPro" id="IPR013786">
    <property type="entry name" value="AcylCoA_DH/ox_N"/>
</dbReference>
<evidence type="ECO:0000256" key="7">
    <source>
        <dbReference type="SAM" id="MobiDB-lite"/>
    </source>
</evidence>
<evidence type="ECO:0000313" key="13">
    <source>
        <dbReference type="RefSeq" id="XP_033692796.1"/>
    </source>
</evidence>
<evidence type="ECO:0000256" key="6">
    <source>
        <dbReference type="ARBA" id="ARBA00023002"/>
    </source>
</evidence>
<dbReference type="PANTHER" id="PTHR47829">
    <property type="entry name" value="HYDROLASE, PUTATIVE (AFU_ORTHOLOGUE AFUA_1G12880)-RELATED"/>
    <property type="match status" value="1"/>
</dbReference>
<dbReference type="InterPro" id="IPR009100">
    <property type="entry name" value="AcylCoA_DH/oxidase_NM_dom_sf"/>
</dbReference>
<dbReference type="Gene3D" id="3.40.50.1000">
    <property type="entry name" value="HAD superfamily/HAD-like"/>
    <property type="match status" value="1"/>
</dbReference>
<dbReference type="InterPro" id="IPR006091">
    <property type="entry name" value="Acyl-CoA_Oxase/DH_mid-dom"/>
</dbReference>
<dbReference type="FunFam" id="3.30.200.20:FF:000343">
    <property type="entry name" value="Acyl-CoA dehydrogenase family member 10"/>
    <property type="match status" value="1"/>
</dbReference>
<dbReference type="InterPro" id="IPR052898">
    <property type="entry name" value="ACAD10-like"/>
</dbReference>
<dbReference type="Gene3D" id="1.10.540.10">
    <property type="entry name" value="Acyl-CoA dehydrogenase/oxidase, N-terminal domain"/>
    <property type="match status" value="1"/>
</dbReference>
<evidence type="ECO:0000259" key="11">
    <source>
        <dbReference type="Pfam" id="PF02771"/>
    </source>
</evidence>
<dbReference type="CDD" id="cd05154">
    <property type="entry name" value="ACAD10_11_N-like"/>
    <property type="match status" value="1"/>
</dbReference>
<dbReference type="NCBIfam" id="TIGR02247">
    <property type="entry name" value="HAD-1A3-hyp"/>
    <property type="match status" value="1"/>
</dbReference>
<dbReference type="CDD" id="cd02603">
    <property type="entry name" value="HAD_sEH-N_like"/>
    <property type="match status" value="1"/>
</dbReference>
<evidence type="ECO:0000256" key="1">
    <source>
        <dbReference type="ARBA" id="ARBA00001974"/>
    </source>
</evidence>
<dbReference type="InterPro" id="IPR036412">
    <property type="entry name" value="HAD-like_sf"/>
</dbReference>
<dbReference type="Gene3D" id="3.90.1200.10">
    <property type="match status" value="1"/>
</dbReference>
<dbReference type="InterPro" id="IPR023214">
    <property type="entry name" value="HAD_sf"/>
</dbReference>
<dbReference type="CTD" id="80724"/>
<feature type="region of interest" description="Disordered" evidence="7">
    <location>
        <begin position="619"/>
        <end position="641"/>
    </location>
</feature>
<comment type="cofactor">
    <cofactor evidence="1">
        <name>FAD</name>
        <dbReference type="ChEBI" id="CHEBI:57692"/>
    </cofactor>
</comment>
<dbReference type="SUPFAM" id="SSF56112">
    <property type="entry name" value="Protein kinase-like (PK-like)"/>
    <property type="match status" value="1"/>
</dbReference>
<dbReference type="GO" id="GO:0016627">
    <property type="term" value="F:oxidoreductase activity, acting on the CH-CH group of donors"/>
    <property type="evidence" value="ECO:0007669"/>
    <property type="project" value="InterPro"/>
</dbReference>
<dbReference type="SFLD" id="SFLDS00003">
    <property type="entry name" value="Haloacid_Dehalogenase"/>
    <property type="match status" value="1"/>
</dbReference>
<proteinExistence type="inferred from homology"/>
<keyword evidence="6" id="KW-0560">Oxidoreductase</keyword>
<dbReference type="Pfam" id="PF01636">
    <property type="entry name" value="APH"/>
    <property type="match status" value="1"/>
</dbReference>
<evidence type="ECO:0000256" key="4">
    <source>
        <dbReference type="ARBA" id="ARBA00022827"/>
    </source>
</evidence>
<dbReference type="SUPFAM" id="SSF56784">
    <property type="entry name" value="HAD-like"/>
    <property type="match status" value="1"/>
</dbReference>
<dbReference type="Gene3D" id="3.30.200.20">
    <property type="entry name" value="Phosphorylase Kinase, domain 1"/>
    <property type="match status" value="1"/>
</dbReference>
<feature type="domain" description="Acyl-CoA oxidase/dehydrogenase middle" evidence="10">
    <location>
        <begin position="797"/>
        <end position="906"/>
    </location>
</feature>
<dbReference type="Pfam" id="PF02770">
    <property type="entry name" value="Acyl-CoA_dh_M"/>
    <property type="match status" value="1"/>
</dbReference>
<accession>A0A6J3PS62</accession>
<dbReference type="Gene3D" id="2.40.110.10">
    <property type="entry name" value="Butyryl-CoA Dehydrogenase, subunit A, domain 2"/>
    <property type="match status" value="1"/>
</dbReference>
<dbReference type="Gene3D" id="1.20.140.10">
    <property type="entry name" value="Butyryl-CoA Dehydrogenase, subunit A, domain 3"/>
    <property type="match status" value="1"/>
</dbReference>
<dbReference type="InterPro" id="IPR037069">
    <property type="entry name" value="AcylCoA_DH/ox_N_sf"/>
</dbReference>
<dbReference type="InterPro" id="IPR023198">
    <property type="entry name" value="PGP-like_dom2"/>
</dbReference>
<reference evidence="13" key="1">
    <citation type="submission" date="2025-08" db="UniProtKB">
        <authorList>
            <consortium name="RefSeq"/>
        </authorList>
    </citation>
    <scope>IDENTIFICATION</scope>
    <source>
        <tissue evidence="13">Spleen</tissue>
    </source>
</reference>
<sequence length="1008" mass="112474">MCLRRLLQSAQLQRAWRAVFVKHGQGRHQGAWRWTHSGGGTYKAVIFDMGGVLIPSPGRVAAEWEVQNHIPSGTILKALISGGENGPWMKFMRAEITTEDFLQEFGRLCSEISKTSVPLDSFFSLLTSERVAKPFPVMTEAITQIRAKGLQTAVLSNNFYLPNGKSFLPLDRKQFDVVVESCLEGVCKPDARMYKLCLERLGRQPSESIFLDDLGPNLKAAASLGIHIIKVHDPETAVKELETLLGFPLRMAVPNTRPVRKTMEIPKDSLEKHLKDLLGTQATGPLELLQFDHGQSNPTYYIRLAKHQLVLRKKPPGTLLPSTHAIEREFSFLCSGRIMKALANAGVPVPKVLDLCEDPRVIGTPFYLMEYCPGLIYKDPSLPGLEPSQRRAIYTAMNRVLCKIHSVDLKAAGLEDYGKHGDYVARQVQTWIKQYRASETSTIPPMERLIEWLPLHLPRQQQTTVVHGDFRLDNVLFHPETAEVLAVLDWELSTLGDPLADVAHSCLAHYLPSSFPVQPGLSDSDLSELGIPTAEEYFRMYCLHMGIRPTENWNFYMAFSFFRIAAILQGVYKRSLTGHASSATGEQTGKLTEFTSNLAWDFAVKEGFRVFKEMPATKPLTRSQHTRARPQSLPRTPGMRSYVTSTASSPAHISKGALVFSPEGLSPPVRELYQWLKQVMEPHVYPAEPELQPHQTSAEKWTPSPLLEDLKEKAKAEGLWNVFLPVETDPEKKYGAGLTNVEYAHLCEVMGTSLYAPEIFNCSAPDTGNVELLVRYGTEEQKARWLIPLLEGKARYCFAMTEPQVPCLGHPQVASSDATNIESSIQEEDGFYVINGHKWWISGILDPRCQLCVFMGKTDPHAPRHQQQSMLSVPMDTPGIKIIRPLTVYGLEDAPGGHGEVLFEQVCVPKENMVLGPGRGFEIAQGRLGPGRIHHCMWLIGYSERALALTKARAKSRMAFRKPLVEQGTVLADIAQSQVEIEQAQLLVLKAAHVMDVAGSCSFGYCHD</sequence>
<dbReference type="FunFam" id="1.10.150.240:FF:000015">
    <property type="entry name" value="Acyl-CoA dehydrogenase family member 10"/>
    <property type="match status" value="1"/>
</dbReference>
<dbReference type="NCBIfam" id="TIGR01509">
    <property type="entry name" value="HAD-SF-IA-v3"/>
    <property type="match status" value="1"/>
</dbReference>
<evidence type="ECO:0000256" key="3">
    <source>
        <dbReference type="ARBA" id="ARBA00022630"/>
    </source>
</evidence>
<dbReference type="InterPro" id="IPR011945">
    <property type="entry name" value="HAD-SF_ppase_IA/epoxid_hydro_N"/>
</dbReference>
<keyword evidence="12" id="KW-1185">Reference proteome</keyword>
<dbReference type="Pfam" id="PF00702">
    <property type="entry name" value="Hydrolase"/>
    <property type="match status" value="1"/>
</dbReference>
<dbReference type="GO" id="GO:0050660">
    <property type="term" value="F:flavin adenine dinucleotide binding"/>
    <property type="evidence" value="ECO:0007669"/>
    <property type="project" value="InterPro"/>
</dbReference>
<dbReference type="Pfam" id="PF00441">
    <property type="entry name" value="Acyl-CoA_dh_1"/>
    <property type="match status" value="1"/>
</dbReference>
<dbReference type="PRINTS" id="PR00413">
    <property type="entry name" value="HADHALOGNASE"/>
</dbReference>
<dbReference type="Pfam" id="PF02771">
    <property type="entry name" value="Acyl-CoA_dh_N"/>
    <property type="match status" value="1"/>
</dbReference>
<keyword evidence="3" id="KW-0285">Flavoprotein</keyword>